<dbReference type="InterPro" id="IPR000157">
    <property type="entry name" value="TIR_dom"/>
</dbReference>
<accession>A0AAT9LE45</accession>
<dbReference type="SMART" id="SM00255">
    <property type="entry name" value="TIR"/>
    <property type="match status" value="1"/>
</dbReference>
<dbReference type="Pfam" id="PF13676">
    <property type="entry name" value="TIR_2"/>
    <property type="match status" value="1"/>
</dbReference>
<dbReference type="KEGG" id="fcz:IMF26_04425"/>
<evidence type="ECO:0000313" key="2">
    <source>
        <dbReference type="EMBL" id="QUL99306.1"/>
    </source>
</evidence>
<dbReference type="GO" id="GO:0007165">
    <property type="term" value="P:signal transduction"/>
    <property type="evidence" value="ECO:0007669"/>
    <property type="project" value="InterPro"/>
</dbReference>
<evidence type="ECO:0000259" key="1">
    <source>
        <dbReference type="PROSITE" id="PS50104"/>
    </source>
</evidence>
<protein>
    <submittedName>
        <fullName evidence="2">Toll/interleukin-1 receptor domain-containing protein</fullName>
    </submittedName>
</protein>
<dbReference type="SUPFAM" id="SSF52200">
    <property type="entry name" value="Toll/Interleukin receptor TIR domain"/>
    <property type="match status" value="1"/>
</dbReference>
<name>A0AAT9LE45_9FIRM</name>
<keyword evidence="2" id="KW-0675">Receptor</keyword>
<proteinExistence type="predicted"/>
<sequence>MRRDELFISHATPEDNKFAAWLASQLMLHGYKVWCDIIRLKGGQISWQVIDAKIKEAGKFLLVISSKSRHKEGVLNEVETALAVEKKSSSLHNFVIPLIIDGLPYDEMPIQVRRRQAIRFNDGWASGLRSLLRTLAEEDFPRLEAPNTAAIASWWASYAGTCDAIVAKEEVYTSNWFSAQLPQVMYVHRFDRLNTDRNLSHRLEETRTRGFLHQDYLLSFCSAASLKASLGDTVTIVESRLVRPADFLKQGARGLPPTVARNAVVNLMKQAWDRWPKVSSLHAYELANGNKAYYFTEDDVGTGRVRIPGNRGTGRRLIGQWHTKTMRGERRIHYWHFAVEVKPCVAPFIGFIFKPHVVFSDDGVTVWDSKDRMHKARRRRCRHWWNPEWRDRILASLAWFSDCQDVIRIPVSEDSFIEVSTRPIQFRSQVSYRDPHGKPLVEIMGEDDEENDI</sequence>
<dbReference type="EMBL" id="CP062796">
    <property type="protein sequence ID" value="QUL99306.1"/>
    <property type="molecule type" value="Genomic_DNA"/>
</dbReference>
<reference evidence="2" key="1">
    <citation type="submission" date="2020-10" db="EMBL/GenBank/DDBJ databases">
        <authorList>
            <person name="Kadnikov V."/>
            <person name="Beletsky A.V."/>
            <person name="Mardanov A.V."/>
            <person name="Karnachuk O.V."/>
            <person name="Ravin N.V."/>
        </authorList>
    </citation>
    <scope>NUCLEOTIDE SEQUENCE</scope>
    <source>
        <strain evidence="2">Bu02</strain>
    </source>
</reference>
<dbReference type="InterPro" id="IPR035897">
    <property type="entry name" value="Toll_tir_struct_dom_sf"/>
</dbReference>
<dbReference type="PROSITE" id="PS50104">
    <property type="entry name" value="TIR"/>
    <property type="match status" value="1"/>
</dbReference>
<organism evidence="2">
    <name type="scientific">Candidatus Fermentithermobacillus carboniphilus</name>
    <dbReference type="NCBI Taxonomy" id="3085328"/>
    <lineage>
        <taxon>Bacteria</taxon>
        <taxon>Bacillati</taxon>
        <taxon>Bacillota</taxon>
        <taxon>Candidatus Fermentithermobacillia</taxon>
        <taxon>Candidatus Fermentithermobacillales</taxon>
        <taxon>Candidatus Fermentithermobacillaceae</taxon>
        <taxon>Candidatus Fermentithermobacillus</taxon>
    </lineage>
</organism>
<dbReference type="AlphaFoldDB" id="A0AAT9LE45"/>
<feature type="domain" description="TIR" evidence="1">
    <location>
        <begin position="2"/>
        <end position="139"/>
    </location>
</feature>
<dbReference type="Gene3D" id="3.40.50.10140">
    <property type="entry name" value="Toll/interleukin-1 receptor homology (TIR) domain"/>
    <property type="match status" value="1"/>
</dbReference>
<gene>
    <name evidence="2" type="ORF">IMF26_04425</name>
</gene>
<reference evidence="2" key="2">
    <citation type="journal article" date="2023" name="Biology">
        <title>Prokaryotic Life Associated with Coal-Fire Gas Vents Revealed by Metagenomics.</title>
        <authorList>
            <person name="Kadnikov V.V."/>
            <person name="Mardanov A.V."/>
            <person name="Beletsky A.V."/>
            <person name="Karnachuk O.V."/>
            <person name="Ravin N.V."/>
        </authorList>
    </citation>
    <scope>NUCLEOTIDE SEQUENCE</scope>
    <source>
        <strain evidence="2">Bu02</strain>
    </source>
</reference>